<gene>
    <name evidence="2" type="ORF">CALK_2283</name>
</gene>
<dbReference type="EMBL" id="ASJR01000028">
    <property type="protein sequence ID" value="ERP30872.1"/>
    <property type="molecule type" value="Genomic_DNA"/>
</dbReference>
<dbReference type="OrthoDB" id="5372616at2"/>
<dbReference type="Pfam" id="PF09084">
    <property type="entry name" value="NMT1"/>
    <property type="match status" value="1"/>
</dbReference>
<evidence type="ECO:0000313" key="3">
    <source>
        <dbReference type="Proteomes" id="UP000017148"/>
    </source>
</evidence>
<dbReference type="Proteomes" id="UP000017148">
    <property type="component" value="Unassembled WGS sequence"/>
</dbReference>
<accession>U7D721</accession>
<reference evidence="2 3" key="1">
    <citation type="journal article" date="2013" name="Environ. Microbiol.">
        <title>Genome analysis of Chitinivibrio alkaliphilus gen. nov., sp. nov., a novel extremely haloalkaliphilic anaerobic chitinolytic bacterium from the candidate phylum Termite Group 3.</title>
        <authorList>
            <person name="Sorokin D.Y."/>
            <person name="Gumerov V.M."/>
            <person name="Rakitin A.L."/>
            <person name="Beletsky A.V."/>
            <person name="Damste J.S."/>
            <person name="Muyzer G."/>
            <person name="Mardanov A.V."/>
            <person name="Ravin N.V."/>
        </authorList>
    </citation>
    <scope>NUCLEOTIDE SEQUENCE [LARGE SCALE GENOMIC DNA]</scope>
    <source>
        <strain evidence="2 3">ACht1</strain>
    </source>
</reference>
<organism evidence="2 3">
    <name type="scientific">Chitinivibrio alkaliphilus ACht1</name>
    <dbReference type="NCBI Taxonomy" id="1313304"/>
    <lineage>
        <taxon>Bacteria</taxon>
        <taxon>Pseudomonadati</taxon>
        <taxon>Fibrobacterota</taxon>
        <taxon>Chitinivibrionia</taxon>
        <taxon>Chitinivibrionales</taxon>
        <taxon>Chitinivibrionaceae</taxon>
        <taxon>Chitinivibrio</taxon>
    </lineage>
</organism>
<dbReference type="RefSeq" id="WP_022637648.1">
    <property type="nucleotide sequence ID" value="NZ_ASJR01000028.1"/>
</dbReference>
<dbReference type="InterPro" id="IPR015168">
    <property type="entry name" value="SsuA/THI5"/>
</dbReference>
<keyword evidence="3" id="KW-1185">Reference proteome</keyword>
<dbReference type="eggNOG" id="COG0715">
    <property type="taxonomic scope" value="Bacteria"/>
</dbReference>
<dbReference type="Gene3D" id="3.40.190.10">
    <property type="entry name" value="Periplasmic binding protein-like II"/>
    <property type="match status" value="2"/>
</dbReference>
<sequence>MKKTIPILVVIVALVVIIANRGTQEKEEQALEDSVPTIVVADAKTTHHLNLYVAQELGLFEKHGVSVEIVDVLDLNAARDLVISGQADIFWSCPTVAIAAVANGAPMKIISQVKKPCTSVLLVDPDSPIQTVSDLDEKSIAGISPTCEAIISLTVAAREEGVGFNLERLAGGPALAALESGSVDAAILEEPHASIAELRGYNILFQEVSANIPCRTINARNAFLQNNSDAAKALIAAVEEANRIILEDPVAENIVDIAVEYTESPRDAIINGNNRLLFQTEIDQEGLSFLADELIGLGNIRSNPGTDLYAQEFKGITWN</sequence>
<dbReference type="STRING" id="1313304.CALK_2283"/>
<name>U7D721_9BACT</name>
<comment type="caution">
    <text evidence="2">The sequence shown here is derived from an EMBL/GenBank/DDBJ whole genome shotgun (WGS) entry which is preliminary data.</text>
</comment>
<dbReference type="AlphaFoldDB" id="U7D721"/>
<dbReference type="PANTHER" id="PTHR30024">
    <property type="entry name" value="ALIPHATIC SULFONATES-BINDING PROTEIN-RELATED"/>
    <property type="match status" value="1"/>
</dbReference>
<evidence type="ECO:0000259" key="1">
    <source>
        <dbReference type="Pfam" id="PF09084"/>
    </source>
</evidence>
<feature type="domain" description="SsuA/THI5-like" evidence="1">
    <location>
        <begin position="46"/>
        <end position="250"/>
    </location>
</feature>
<protein>
    <submittedName>
        <fullName evidence="2">ABC-type transport system, substrate-binding subunit</fullName>
    </submittedName>
</protein>
<evidence type="ECO:0000313" key="2">
    <source>
        <dbReference type="EMBL" id="ERP30872.1"/>
    </source>
</evidence>
<dbReference type="SUPFAM" id="SSF53850">
    <property type="entry name" value="Periplasmic binding protein-like II"/>
    <property type="match status" value="1"/>
</dbReference>
<proteinExistence type="predicted"/>